<accession>A0A067DF97</accession>
<feature type="domain" description="C-JID" evidence="4">
    <location>
        <begin position="74"/>
        <end position="200"/>
    </location>
</feature>
<keyword evidence="3" id="KW-1133">Transmembrane helix</keyword>
<keyword evidence="3" id="KW-0812">Transmembrane</keyword>
<sequence>ICHCQKSTLNALMSVSYTVSHLLLTLCLKLMQYMLCPFILFVYLLFFSVGLQNMPPSDKYGNMHSPQREYSIVVPGSEIPEWFEYQNNEGSSITISTPPKTYKNSKLVGYVVCCVFRVPKYSLPYYHPLWPQYPVHELSINRKGTTSGLCSIYLRKQFGQAMSDHLFLYYQNRERISKVTFDSPSGLVLKRCGVHPIYVHQGDKLTKQLIPFGI</sequence>
<dbReference type="AlphaFoldDB" id="A0A067DF97"/>
<evidence type="ECO:0000259" key="4">
    <source>
        <dbReference type="Pfam" id="PF20160"/>
    </source>
</evidence>
<dbReference type="Proteomes" id="UP000027120">
    <property type="component" value="Unassembled WGS sequence"/>
</dbReference>
<organism evidence="5 6">
    <name type="scientific">Citrus sinensis</name>
    <name type="common">Sweet orange</name>
    <name type="synonym">Citrus aurantium var. sinensis</name>
    <dbReference type="NCBI Taxonomy" id="2711"/>
    <lineage>
        <taxon>Eukaryota</taxon>
        <taxon>Viridiplantae</taxon>
        <taxon>Streptophyta</taxon>
        <taxon>Embryophyta</taxon>
        <taxon>Tracheophyta</taxon>
        <taxon>Spermatophyta</taxon>
        <taxon>Magnoliopsida</taxon>
        <taxon>eudicotyledons</taxon>
        <taxon>Gunneridae</taxon>
        <taxon>Pentapetalae</taxon>
        <taxon>rosids</taxon>
        <taxon>malvids</taxon>
        <taxon>Sapindales</taxon>
        <taxon>Rutaceae</taxon>
        <taxon>Aurantioideae</taxon>
        <taxon>Citrus</taxon>
    </lineage>
</organism>
<name>A0A067DF97_CITSI</name>
<feature type="transmembrane region" description="Helical" evidence="3">
    <location>
        <begin position="30"/>
        <end position="51"/>
    </location>
</feature>
<protein>
    <recommendedName>
        <fullName evidence="4">C-JID domain-containing protein</fullName>
    </recommendedName>
</protein>
<evidence type="ECO:0000313" key="5">
    <source>
        <dbReference type="EMBL" id="KDO40200.1"/>
    </source>
</evidence>
<evidence type="ECO:0000256" key="1">
    <source>
        <dbReference type="ARBA" id="ARBA00022614"/>
    </source>
</evidence>
<evidence type="ECO:0000256" key="3">
    <source>
        <dbReference type="SAM" id="Phobius"/>
    </source>
</evidence>
<keyword evidence="1" id="KW-0433">Leucine-rich repeat</keyword>
<dbReference type="InterPro" id="IPR045344">
    <property type="entry name" value="C-JID"/>
</dbReference>
<keyword evidence="3" id="KW-0472">Membrane</keyword>
<keyword evidence="6" id="KW-1185">Reference proteome</keyword>
<feature type="non-terminal residue" evidence="5">
    <location>
        <position position="1"/>
    </location>
</feature>
<evidence type="ECO:0000256" key="2">
    <source>
        <dbReference type="ARBA" id="ARBA00022737"/>
    </source>
</evidence>
<dbReference type="Pfam" id="PF20160">
    <property type="entry name" value="C-JID"/>
    <property type="match status" value="1"/>
</dbReference>
<gene>
    <name evidence="5" type="ORF">CISIN_1g0402342mg</name>
</gene>
<evidence type="ECO:0000313" key="6">
    <source>
        <dbReference type="Proteomes" id="UP000027120"/>
    </source>
</evidence>
<keyword evidence="2" id="KW-0677">Repeat</keyword>
<proteinExistence type="predicted"/>
<reference evidence="5 6" key="1">
    <citation type="submission" date="2014-04" db="EMBL/GenBank/DDBJ databases">
        <authorList>
            <consortium name="International Citrus Genome Consortium"/>
            <person name="Gmitter F."/>
            <person name="Chen C."/>
            <person name="Farmerie W."/>
            <person name="Harkins T."/>
            <person name="Desany B."/>
            <person name="Mohiuddin M."/>
            <person name="Kodira C."/>
            <person name="Borodovsky M."/>
            <person name="Lomsadze A."/>
            <person name="Burns P."/>
            <person name="Jenkins J."/>
            <person name="Prochnik S."/>
            <person name="Shu S."/>
            <person name="Chapman J."/>
            <person name="Pitluck S."/>
            <person name="Schmutz J."/>
            <person name="Rokhsar D."/>
        </authorList>
    </citation>
    <scope>NUCLEOTIDE SEQUENCE</scope>
</reference>
<dbReference type="EMBL" id="KK786071">
    <property type="protein sequence ID" value="KDO40200.1"/>
    <property type="molecule type" value="Genomic_DNA"/>
</dbReference>